<dbReference type="GO" id="GO:0003676">
    <property type="term" value="F:nucleic acid binding"/>
    <property type="evidence" value="ECO:0007669"/>
    <property type="project" value="InterPro"/>
</dbReference>
<reference evidence="1" key="1">
    <citation type="submission" date="2022-03" db="EMBL/GenBank/DDBJ databases">
        <title>Genomic Encyclopedia of Type Strains, Phase III (KMG-III): the genomes of soil and plant-associated and newly described type strains.</title>
        <authorList>
            <person name="Whitman W."/>
        </authorList>
    </citation>
    <scope>NUCLEOTIDE SEQUENCE</scope>
    <source>
        <strain evidence="1">ANL 6-2</strain>
    </source>
</reference>
<protein>
    <recommendedName>
        <fullName evidence="3">Exonuclease domain-containing protein</fullName>
    </recommendedName>
</protein>
<keyword evidence="2" id="KW-1185">Reference proteome</keyword>
<comment type="caution">
    <text evidence="1">The sequence shown here is derived from an EMBL/GenBank/DDBJ whole genome shotgun (WGS) entry which is preliminary data.</text>
</comment>
<gene>
    <name evidence="1" type="ORF">J2T57_001295</name>
</gene>
<dbReference type="RefSeq" id="WP_253475969.1">
    <property type="nucleotide sequence ID" value="NZ_JALJXV010000003.1"/>
</dbReference>
<proteinExistence type="predicted"/>
<dbReference type="InterPro" id="IPR036397">
    <property type="entry name" value="RNaseH_sf"/>
</dbReference>
<dbReference type="InterPro" id="IPR012337">
    <property type="entry name" value="RNaseH-like_sf"/>
</dbReference>
<dbReference type="Gene3D" id="3.30.420.10">
    <property type="entry name" value="Ribonuclease H-like superfamily/Ribonuclease H"/>
    <property type="match status" value="1"/>
</dbReference>
<organism evidence="1 2">
    <name type="scientific">Natronocella acetinitrilica</name>
    <dbReference type="NCBI Taxonomy" id="414046"/>
    <lineage>
        <taxon>Bacteria</taxon>
        <taxon>Pseudomonadati</taxon>
        <taxon>Pseudomonadota</taxon>
        <taxon>Gammaproteobacteria</taxon>
        <taxon>Chromatiales</taxon>
        <taxon>Ectothiorhodospiraceae</taxon>
        <taxon>Natronocella</taxon>
    </lineage>
</organism>
<accession>A0AAE3KBW5</accession>
<evidence type="ECO:0008006" key="3">
    <source>
        <dbReference type="Google" id="ProtNLM"/>
    </source>
</evidence>
<dbReference type="Proteomes" id="UP001205843">
    <property type="component" value="Unassembled WGS sequence"/>
</dbReference>
<dbReference type="AlphaFoldDB" id="A0AAE3KBW5"/>
<sequence>MAALHLIDIEASSLSDRSYPIEVGYQIDGEAPVACLVNPELCEDWDDWDAQSEQIHGIPRERLAREGRDPLLVARALNRALSGLTVYSDARDYDHFWLERLFEQTPYTMDFEVGCLRQYIKRAGGAQALALFEAMEAGDDRRHRAAEDVIDIRALTRAVLAGE</sequence>
<dbReference type="SUPFAM" id="SSF53098">
    <property type="entry name" value="Ribonuclease H-like"/>
    <property type="match status" value="1"/>
</dbReference>
<name>A0AAE3KBW5_9GAMM</name>
<evidence type="ECO:0000313" key="2">
    <source>
        <dbReference type="Proteomes" id="UP001205843"/>
    </source>
</evidence>
<dbReference type="EMBL" id="JALJXV010000003">
    <property type="protein sequence ID" value="MCP1674193.1"/>
    <property type="molecule type" value="Genomic_DNA"/>
</dbReference>
<evidence type="ECO:0000313" key="1">
    <source>
        <dbReference type="EMBL" id="MCP1674193.1"/>
    </source>
</evidence>